<evidence type="ECO:0000259" key="6">
    <source>
        <dbReference type="PROSITE" id="PS51635"/>
    </source>
</evidence>
<name>A0A2T4YYY3_9HYPH</name>
<evidence type="ECO:0000256" key="4">
    <source>
        <dbReference type="PROSITE-ProRule" id="PRU01161"/>
    </source>
</evidence>
<sequence length="381" mass="40233">MPDIKTVLDEDRTKPLEEAPGLCLSGGGYRAMVFHVGAIYRLNELGLLGKLGRISSVSGGSMTAGALAAHWPDLAWSNGRATNLDEQLLKPVLRQARESIDVSSALQRFNPLSSPARAAAKSYSRNLTKGLALKDIVAPPNGPRFVFNATSLMTGKAVRFRQDYIADYTVGVFTGVNVSLAQAIAASAAFPPVLSPASLSLAGAALDPATKGPSAAGAMLETWLLTDGGVYDNLGSETVWKRCRTIFVSNAGKPFAVDEQPPTDLLQQPLRVLDLMGAQQEDFRERVLAHAFDIGARVGAMWGLTSSGINLAGPTSLLTQDEFLAAQAVGTRLEAMSDDTLRLLLKAGYARATARLRSNFGPTQGGVPDANESGAPKPTPT</sequence>
<keyword evidence="1 4" id="KW-0378">Hydrolase</keyword>
<dbReference type="PANTHER" id="PTHR14226:SF78">
    <property type="entry name" value="SLR0060 PROTEIN"/>
    <property type="match status" value="1"/>
</dbReference>
<dbReference type="PANTHER" id="PTHR14226">
    <property type="entry name" value="NEUROPATHY TARGET ESTERASE/SWISS CHEESE D.MELANOGASTER"/>
    <property type="match status" value="1"/>
</dbReference>
<dbReference type="GO" id="GO:0016042">
    <property type="term" value="P:lipid catabolic process"/>
    <property type="evidence" value="ECO:0007669"/>
    <property type="project" value="UniProtKB-UniRule"/>
</dbReference>
<comment type="caution">
    <text evidence="7">The sequence shown here is derived from an EMBL/GenBank/DDBJ whole genome shotgun (WGS) entry which is preliminary data.</text>
</comment>
<accession>A0A2T4YYY3</accession>
<gene>
    <name evidence="7" type="ORF">C8P69_109207</name>
</gene>
<dbReference type="GO" id="GO:0016787">
    <property type="term" value="F:hydrolase activity"/>
    <property type="evidence" value="ECO:0007669"/>
    <property type="project" value="UniProtKB-UniRule"/>
</dbReference>
<dbReference type="SUPFAM" id="SSF52151">
    <property type="entry name" value="FabD/lysophospholipase-like"/>
    <property type="match status" value="1"/>
</dbReference>
<feature type="domain" description="PNPLA" evidence="6">
    <location>
        <begin position="22"/>
        <end position="240"/>
    </location>
</feature>
<feature type="active site" description="Nucleophile" evidence="4">
    <location>
        <position position="58"/>
    </location>
</feature>
<feature type="short sequence motif" description="DGA/G" evidence="4">
    <location>
        <begin position="227"/>
        <end position="229"/>
    </location>
</feature>
<dbReference type="PROSITE" id="PS51635">
    <property type="entry name" value="PNPLA"/>
    <property type="match status" value="1"/>
</dbReference>
<organism evidence="7 8">
    <name type="scientific">Phreatobacter oligotrophus</name>
    <dbReference type="NCBI Taxonomy" id="1122261"/>
    <lineage>
        <taxon>Bacteria</taxon>
        <taxon>Pseudomonadati</taxon>
        <taxon>Pseudomonadota</taxon>
        <taxon>Alphaproteobacteria</taxon>
        <taxon>Hyphomicrobiales</taxon>
        <taxon>Phreatobacteraceae</taxon>
        <taxon>Phreatobacter</taxon>
    </lineage>
</organism>
<comment type="caution">
    <text evidence="4">Lacks conserved residue(s) required for the propagation of feature annotation.</text>
</comment>
<evidence type="ECO:0000313" key="8">
    <source>
        <dbReference type="Proteomes" id="UP000241808"/>
    </source>
</evidence>
<evidence type="ECO:0000256" key="1">
    <source>
        <dbReference type="ARBA" id="ARBA00022801"/>
    </source>
</evidence>
<dbReference type="InterPro" id="IPR016035">
    <property type="entry name" value="Acyl_Trfase/lysoPLipase"/>
</dbReference>
<dbReference type="OrthoDB" id="9813090at2"/>
<evidence type="ECO:0000256" key="3">
    <source>
        <dbReference type="ARBA" id="ARBA00023098"/>
    </source>
</evidence>
<dbReference type="AlphaFoldDB" id="A0A2T4YYY3"/>
<dbReference type="Pfam" id="PF01734">
    <property type="entry name" value="Patatin"/>
    <property type="match status" value="1"/>
</dbReference>
<feature type="active site" description="Proton acceptor" evidence="4">
    <location>
        <position position="227"/>
    </location>
</feature>
<reference evidence="7 8" key="1">
    <citation type="submission" date="2018-04" db="EMBL/GenBank/DDBJ databases">
        <title>Genomic Encyclopedia of Archaeal and Bacterial Type Strains, Phase II (KMG-II): from individual species to whole genera.</title>
        <authorList>
            <person name="Goeker M."/>
        </authorList>
    </citation>
    <scope>NUCLEOTIDE SEQUENCE [LARGE SCALE GENOMIC DNA]</scope>
    <source>
        <strain evidence="7 8">DSM 25521</strain>
    </source>
</reference>
<protein>
    <submittedName>
        <fullName evidence="7">NTE family protein</fullName>
    </submittedName>
</protein>
<feature type="region of interest" description="Disordered" evidence="5">
    <location>
        <begin position="358"/>
        <end position="381"/>
    </location>
</feature>
<dbReference type="RefSeq" id="WP_108179005.1">
    <property type="nucleotide sequence ID" value="NZ_PZZL01000009.1"/>
</dbReference>
<dbReference type="Gene3D" id="3.40.1090.10">
    <property type="entry name" value="Cytosolic phospholipase A2 catalytic domain"/>
    <property type="match status" value="2"/>
</dbReference>
<dbReference type="Proteomes" id="UP000241808">
    <property type="component" value="Unassembled WGS sequence"/>
</dbReference>
<evidence type="ECO:0000256" key="5">
    <source>
        <dbReference type="SAM" id="MobiDB-lite"/>
    </source>
</evidence>
<keyword evidence="2 4" id="KW-0442">Lipid degradation</keyword>
<keyword evidence="3 4" id="KW-0443">Lipid metabolism</keyword>
<dbReference type="EMBL" id="PZZL01000009">
    <property type="protein sequence ID" value="PTM51919.1"/>
    <property type="molecule type" value="Genomic_DNA"/>
</dbReference>
<dbReference type="InterPro" id="IPR050301">
    <property type="entry name" value="NTE"/>
</dbReference>
<keyword evidence="8" id="KW-1185">Reference proteome</keyword>
<proteinExistence type="predicted"/>
<dbReference type="InterPro" id="IPR002641">
    <property type="entry name" value="PNPLA_dom"/>
</dbReference>
<evidence type="ECO:0000313" key="7">
    <source>
        <dbReference type="EMBL" id="PTM51919.1"/>
    </source>
</evidence>
<evidence type="ECO:0000256" key="2">
    <source>
        <dbReference type="ARBA" id="ARBA00022963"/>
    </source>
</evidence>